<keyword evidence="15" id="KW-0175">Coiled coil</keyword>
<evidence type="ECO:0000256" key="15">
    <source>
        <dbReference type="SAM" id="Coils"/>
    </source>
</evidence>
<dbReference type="InterPro" id="IPR006195">
    <property type="entry name" value="aa-tRNA-synth_II"/>
</dbReference>
<dbReference type="SUPFAM" id="SSF46589">
    <property type="entry name" value="tRNA-binding arm"/>
    <property type="match status" value="1"/>
</dbReference>
<comment type="subunit">
    <text evidence="3 14">Tetramer of two alpha and two beta subunits.</text>
</comment>
<dbReference type="Pfam" id="PF00293">
    <property type="entry name" value="NUDIX"/>
    <property type="match status" value="1"/>
</dbReference>
<evidence type="ECO:0000256" key="8">
    <source>
        <dbReference type="ARBA" id="ARBA00022801"/>
    </source>
</evidence>
<dbReference type="HAMAP" id="MF_00281">
    <property type="entry name" value="Phe_tRNA_synth_alpha1"/>
    <property type="match status" value="1"/>
</dbReference>
<accession>A0A023DAE2</accession>
<name>A0A023DAE2_9BACL</name>
<feature type="coiled-coil region" evidence="15">
    <location>
        <begin position="148"/>
        <end position="182"/>
    </location>
</feature>
<evidence type="ECO:0000259" key="16">
    <source>
        <dbReference type="PROSITE" id="PS50862"/>
    </source>
</evidence>
<keyword evidence="4 14" id="KW-0963">Cytoplasm</keyword>
<dbReference type="EC" id="6.1.1.20" evidence="14"/>
<keyword evidence="19" id="KW-1185">Reference proteome</keyword>
<dbReference type="GO" id="GO:0000287">
    <property type="term" value="F:magnesium ion binding"/>
    <property type="evidence" value="ECO:0007669"/>
    <property type="project" value="UniProtKB-UniRule"/>
</dbReference>
<dbReference type="PROSITE" id="PS50862">
    <property type="entry name" value="AA_TRNA_LIGASE_II"/>
    <property type="match status" value="1"/>
</dbReference>
<evidence type="ECO:0000256" key="13">
    <source>
        <dbReference type="ARBA" id="ARBA00049255"/>
    </source>
</evidence>
<dbReference type="FunFam" id="3.30.930.10:FF:000003">
    <property type="entry name" value="Phenylalanine--tRNA ligase alpha subunit"/>
    <property type="match status" value="1"/>
</dbReference>
<keyword evidence="10 14" id="KW-0460">Magnesium</keyword>
<reference evidence="18 19" key="1">
    <citation type="submission" date="2014-04" db="EMBL/GenBank/DDBJ databases">
        <title>Whole genome shotgun sequence of Geobacillus caldoxylosilyticus NBRC 107762.</title>
        <authorList>
            <person name="Hosoyama A."/>
            <person name="Hosoyama Y."/>
            <person name="Katano-Makiyama Y."/>
            <person name="Tsuchikane K."/>
            <person name="Ohji S."/>
            <person name="Ichikawa N."/>
            <person name="Yamazoe A."/>
            <person name="Fujita N."/>
        </authorList>
    </citation>
    <scope>NUCLEOTIDE SEQUENCE [LARGE SCALE GENOMIC DNA]</scope>
    <source>
        <strain evidence="18 19">NBRC 107762</strain>
    </source>
</reference>
<gene>
    <name evidence="14 18" type="primary">pheS</name>
    <name evidence="18" type="ORF">GCA01S_002_01180</name>
</gene>
<dbReference type="PROSITE" id="PS51462">
    <property type="entry name" value="NUDIX"/>
    <property type="match status" value="1"/>
</dbReference>
<feature type="binding site" evidence="14">
    <location>
        <position position="413"/>
    </location>
    <ligand>
        <name>Mg(2+)</name>
        <dbReference type="ChEBI" id="CHEBI:18420"/>
        <note>shared with beta subunit</note>
    </ligand>
</feature>
<dbReference type="GO" id="GO:0004826">
    <property type="term" value="F:phenylalanine-tRNA ligase activity"/>
    <property type="evidence" value="ECO:0007669"/>
    <property type="project" value="UniProtKB-UniRule"/>
</dbReference>
<evidence type="ECO:0000256" key="1">
    <source>
        <dbReference type="ARBA" id="ARBA00004496"/>
    </source>
</evidence>
<evidence type="ECO:0000256" key="6">
    <source>
        <dbReference type="ARBA" id="ARBA00022723"/>
    </source>
</evidence>
<dbReference type="AlphaFoldDB" id="A0A023DAE2"/>
<dbReference type="PROSITE" id="PS00893">
    <property type="entry name" value="NUDIX_BOX"/>
    <property type="match status" value="1"/>
</dbReference>
<evidence type="ECO:0000256" key="2">
    <source>
        <dbReference type="ARBA" id="ARBA00010207"/>
    </source>
</evidence>
<evidence type="ECO:0000313" key="19">
    <source>
        <dbReference type="Proteomes" id="UP000023561"/>
    </source>
</evidence>
<evidence type="ECO:0000256" key="9">
    <source>
        <dbReference type="ARBA" id="ARBA00022840"/>
    </source>
</evidence>
<dbReference type="PANTHER" id="PTHR11538">
    <property type="entry name" value="PHENYLALANYL-TRNA SYNTHETASE"/>
    <property type="match status" value="1"/>
</dbReference>
<comment type="catalytic activity">
    <reaction evidence="13 14">
        <text>tRNA(Phe) + L-phenylalanine + ATP = L-phenylalanyl-tRNA(Phe) + AMP + diphosphate + H(+)</text>
        <dbReference type="Rhea" id="RHEA:19413"/>
        <dbReference type="Rhea" id="RHEA-COMP:9668"/>
        <dbReference type="Rhea" id="RHEA-COMP:9699"/>
        <dbReference type="ChEBI" id="CHEBI:15378"/>
        <dbReference type="ChEBI" id="CHEBI:30616"/>
        <dbReference type="ChEBI" id="CHEBI:33019"/>
        <dbReference type="ChEBI" id="CHEBI:58095"/>
        <dbReference type="ChEBI" id="CHEBI:78442"/>
        <dbReference type="ChEBI" id="CHEBI:78531"/>
        <dbReference type="ChEBI" id="CHEBI:456215"/>
        <dbReference type="EC" id="6.1.1.20"/>
    </reaction>
</comment>
<evidence type="ECO:0000256" key="10">
    <source>
        <dbReference type="ARBA" id="ARBA00022842"/>
    </source>
</evidence>
<dbReference type="GO" id="GO:0016740">
    <property type="term" value="F:transferase activity"/>
    <property type="evidence" value="ECO:0007669"/>
    <property type="project" value="UniProtKB-ARBA"/>
</dbReference>
<evidence type="ECO:0000256" key="11">
    <source>
        <dbReference type="ARBA" id="ARBA00022917"/>
    </source>
</evidence>
<organism evidence="18 19">
    <name type="scientific">Parageobacillus caldoxylosilyticus NBRC 107762</name>
    <dbReference type="NCBI Taxonomy" id="1220594"/>
    <lineage>
        <taxon>Bacteria</taxon>
        <taxon>Bacillati</taxon>
        <taxon>Bacillota</taxon>
        <taxon>Bacilli</taxon>
        <taxon>Bacillales</taxon>
        <taxon>Anoxybacillaceae</taxon>
        <taxon>Saccharococcus</taxon>
    </lineage>
</organism>
<dbReference type="InterPro" id="IPR004529">
    <property type="entry name" value="Phe-tRNA-synth_IIc_asu"/>
</dbReference>
<dbReference type="SUPFAM" id="SSF55681">
    <property type="entry name" value="Class II aaRS and biotin synthetases"/>
    <property type="match status" value="1"/>
</dbReference>
<dbReference type="Gene3D" id="3.30.930.10">
    <property type="entry name" value="Bira Bifunctional Protein, Domain 2"/>
    <property type="match status" value="1"/>
</dbReference>
<keyword evidence="12 14" id="KW-0030">Aminoacyl-tRNA synthetase</keyword>
<feature type="domain" description="Aminoacyl-transfer RNA synthetases class-II family profile" evidence="16">
    <location>
        <begin position="268"/>
        <end position="477"/>
    </location>
</feature>
<keyword evidence="11 14" id="KW-0648">Protein biosynthesis</keyword>
<dbReference type="GO" id="GO:0005524">
    <property type="term" value="F:ATP binding"/>
    <property type="evidence" value="ECO:0007669"/>
    <property type="project" value="UniProtKB-UniRule"/>
</dbReference>
<feature type="coiled-coil region" evidence="15">
    <location>
        <begin position="222"/>
        <end position="249"/>
    </location>
</feature>
<evidence type="ECO:0000256" key="4">
    <source>
        <dbReference type="ARBA" id="ARBA00022490"/>
    </source>
</evidence>
<comment type="caution">
    <text evidence="18">The sequence shown here is derived from an EMBL/GenBank/DDBJ whole genome shotgun (WGS) entry which is preliminary data.</text>
</comment>
<comment type="subcellular location">
    <subcellularLocation>
        <location evidence="1 14">Cytoplasm</location>
    </subcellularLocation>
</comment>
<evidence type="ECO:0000256" key="14">
    <source>
        <dbReference type="HAMAP-Rule" id="MF_00281"/>
    </source>
</evidence>
<dbReference type="GO" id="GO:0005737">
    <property type="term" value="C:cytoplasm"/>
    <property type="evidence" value="ECO:0007669"/>
    <property type="project" value="UniProtKB-SubCell"/>
</dbReference>
<dbReference type="Gene3D" id="3.90.79.10">
    <property type="entry name" value="Nucleoside Triphosphate Pyrophosphohydrolase"/>
    <property type="match status" value="1"/>
</dbReference>
<dbReference type="GO" id="GO:0140096">
    <property type="term" value="F:catalytic activity, acting on a protein"/>
    <property type="evidence" value="ECO:0007669"/>
    <property type="project" value="UniProtKB-ARBA"/>
</dbReference>
<dbReference type="InterPro" id="IPR022911">
    <property type="entry name" value="Phe_tRNA_ligase_alpha1_bac"/>
</dbReference>
<dbReference type="GO" id="GO:0006432">
    <property type="term" value="P:phenylalanyl-tRNA aminoacylation"/>
    <property type="evidence" value="ECO:0007669"/>
    <property type="project" value="UniProtKB-UniRule"/>
</dbReference>
<dbReference type="Pfam" id="PF01409">
    <property type="entry name" value="tRNA-synt_2d"/>
    <property type="match status" value="1"/>
</dbReference>
<keyword evidence="7 14" id="KW-0547">Nucleotide-binding</keyword>
<feature type="domain" description="Nudix hydrolase" evidence="17">
    <location>
        <begin position="17"/>
        <end position="143"/>
    </location>
</feature>
<sequence>MEEAWIFGDRLEHVHYIVRRGAYAVIINDGMVAVVKTPTGYFLPGGGVEGTETLENCLKREVLEETGYNVRILQFIGRAQKYFYSTTFHDYMASDGFFYIAEITGEQHSVFEKDHELVWIPREDIPKVLFHEHQVWAVEEAFSFYARSNKEEKEEFSMKERLQQLQQEALEKIEQARDLKALNEVRVAYLGKKGPITEVLRGMGALSPEERPVIGALANEVRQAIQNALEAKQTKLEQEEVEKKLAAEAIDVTLPGRPVRRGNHHPLTRVIEEIEDLFIGMGYTIAEGPEVEKDYYNFEALNLPKGHPARDMQDSFYITEEILLRTHTSPVQARTMEKHQGRGPVKIICPGKVYRRDNDDATHSHQFTQIEGLVVDENIRMSDLKGTLREFARKMFGEDREIRFRPSFFPFTEPSVEVDVSCFHCGGHGCSVCKGTGWIEILGAGMVHPNVLEMAGFDSKKYTGFAFGMGPERIAMLKYGIDDIRHFYQNDIRFLQQFHRV</sequence>
<keyword evidence="5 14" id="KW-0436">Ligase</keyword>
<dbReference type="InterPro" id="IPR010978">
    <property type="entry name" value="tRNA-bd_arm"/>
</dbReference>
<proteinExistence type="inferred from homology"/>
<dbReference type="SUPFAM" id="SSF55811">
    <property type="entry name" value="Nudix"/>
    <property type="match status" value="1"/>
</dbReference>
<dbReference type="InterPro" id="IPR020084">
    <property type="entry name" value="NUDIX_hydrolase_CS"/>
</dbReference>
<dbReference type="InterPro" id="IPR004188">
    <property type="entry name" value="Phe-tRNA_ligase_II_N"/>
</dbReference>
<dbReference type="Pfam" id="PF02912">
    <property type="entry name" value="Phe_tRNA-synt_N"/>
    <property type="match status" value="1"/>
</dbReference>
<keyword evidence="8" id="KW-0378">Hydrolase</keyword>
<evidence type="ECO:0000313" key="18">
    <source>
        <dbReference type="EMBL" id="GAJ38330.1"/>
    </source>
</evidence>
<evidence type="ECO:0000259" key="17">
    <source>
        <dbReference type="PROSITE" id="PS51462"/>
    </source>
</evidence>
<dbReference type="CDD" id="cd00496">
    <property type="entry name" value="PheRS_alpha_core"/>
    <property type="match status" value="1"/>
</dbReference>
<dbReference type="InterPro" id="IPR015797">
    <property type="entry name" value="NUDIX_hydrolase-like_dom_sf"/>
</dbReference>
<dbReference type="NCBIfam" id="TIGR00468">
    <property type="entry name" value="pheS"/>
    <property type="match status" value="1"/>
</dbReference>
<evidence type="ECO:0000256" key="3">
    <source>
        <dbReference type="ARBA" id="ARBA00011209"/>
    </source>
</evidence>
<dbReference type="EMBL" id="BAWO01000002">
    <property type="protein sequence ID" value="GAJ38330.1"/>
    <property type="molecule type" value="Genomic_DNA"/>
</dbReference>
<dbReference type="InterPro" id="IPR000086">
    <property type="entry name" value="NUDIX_hydrolase_dom"/>
</dbReference>
<dbReference type="Proteomes" id="UP000023561">
    <property type="component" value="Unassembled WGS sequence"/>
</dbReference>
<comment type="similarity">
    <text evidence="2 14">Belongs to the class-II aminoacyl-tRNA synthetase family. Phe-tRNA synthetase alpha subunit type 1 subfamily.</text>
</comment>
<comment type="cofactor">
    <cofactor evidence="14">
        <name>Mg(2+)</name>
        <dbReference type="ChEBI" id="CHEBI:18420"/>
    </cofactor>
    <text evidence="14">Binds 2 magnesium ions per tetramer.</text>
</comment>
<dbReference type="PANTHER" id="PTHR11538:SF41">
    <property type="entry name" value="PHENYLALANINE--TRNA LIGASE, MITOCHONDRIAL"/>
    <property type="match status" value="1"/>
</dbReference>
<evidence type="ECO:0000256" key="7">
    <source>
        <dbReference type="ARBA" id="ARBA00022741"/>
    </source>
</evidence>
<evidence type="ECO:0000256" key="12">
    <source>
        <dbReference type="ARBA" id="ARBA00023146"/>
    </source>
</evidence>
<dbReference type="GO" id="GO:0000049">
    <property type="term" value="F:tRNA binding"/>
    <property type="evidence" value="ECO:0007669"/>
    <property type="project" value="InterPro"/>
</dbReference>
<dbReference type="InterPro" id="IPR002319">
    <property type="entry name" value="Phenylalanyl-tRNA_Synthase"/>
</dbReference>
<keyword evidence="6 14" id="KW-0479">Metal-binding</keyword>
<keyword evidence="9 14" id="KW-0067">ATP-binding</keyword>
<dbReference type="GO" id="GO:0016787">
    <property type="term" value="F:hydrolase activity"/>
    <property type="evidence" value="ECO:0007669"/>
    <property type="project" value="UniProtKB-KW"/>
</dbReference>
<protein>
    <recommendedName>
        <fullName evidence="14">Phenylalanine--tRNA ligase alpha subunit</fullName>
        <ecNumber evidence="14">6.1.1.20</ecNumber>
    </recommendedName>
    <alternativeName>
        <fullName evidence="14">Phenylalanyl-tRNA synthetase alpha subunit</fullName>
        <shortName evidence="14">PheRS</shortName>
    </alternativeName>
</protein>
<dbReference type="InterPro" id="IPR045864">
    <property type="entry name" value="aa-tRNA-synth_II/BPL/LPL"/>
</dbReference>
<evidence type="ECO:0000256" key="5">
    <source>
        <dbReference type="ARBA" id="ARBA00022598"/>
    </source>
</evidence>